<dbReference type="PANTHER" id="PTHR16062:SF21">
    <property type="entry name" value="CHROMATIN STRUCTURE-REMODELING COMPLEX SUBUNIT RSC1-RELATED"/>
    <property type="match status" value="1"/>
</dbReference>
<proteinExistence type="predicted"/>
<feature type="region of interest" description="Disordered" evidence="9">
    <location>
        <begin position="189"/>
        <end position="269"/>
    </location>
</feature>
<dbReference type="InterPro" id="IPR001487">
    <property type="entry name" value="Bromodomain"/>
</dbReference>
<dbReference type="GO" id="GO:0006338">
    <property type="term" value="P:chromatin remodeling"/>
    <property type="evidence" value="ECO:0007669"/>
    <property type="project" value="InterPro"/>
</dbReference>
<accession>A0AAE8N4M7</accession>
<evidence type="ECO:0000259" key="11">
    <source>
        <dbReference type="PROSITE" id="PS51038"/>
    </source>
</evidence>
<dbReference type="InterPro" id="IPR001025">
    <property type="entry name" value="BAH_dom"/>
</dbReference>
<feature type="compositionally biased region" description="Low complexity" evidence="9">
    <location>
        <begin position="622"/>
        <end position="642"/>
    </location>
</feature>
<dbReference type="AlphaFoldDB" id="A0AAE8N4M7"/>
<dbReference type="EMBL" id="ONZQ02000013">
    <property type="protein sequence ID" value="SPO05509.1"/>
    <property type="molecule type" value="Genomic_DNA"/>
</dbReference>
<dbReference type="PROSITE" id="PS51038">
    <property type="entry name" value="BAH"/>
    <property type="match status" value="1"/>
</dbReference>
<name>A0AAE8N4M7_9PEZI</name>
<protein>
    <submittedName>
        <fullName evidence="12">Related to member of RSC complex</fullName>
    </submittedName>
</protein>
<dbReference type="SMART" id="SM00297">
    <property type="entry name" value="BROMO"/>
    <property type="match status" value="2"/>
</dbReference>
<evidence type="ECO:0000313" key="13">
    <source>
        <dbReference type="Proteomes" id="UP001187682"/>
    </source>
</evidence>
<feature type="compositionally biased region" description="Basic residues" evidence="9">
    <location>
        <begin position="238"/>
        <end position="247"/>
    </location>
</feature>
<keyword evidence="6" id="KW-0804">Transcription</keyword>
<dbReference type="GO" id="GO:0016586">
    <property type="term" value="C:RSC-type complex"/>
    <property type="evidence" value="ECO:0007669"/>
    <property type="project" value="InterPro"/>
</dbReference>
<feature type="domain" description="BAH" evidence="11">
    <location>
        <begin position="400"/>
        <end position="519"/>
    </location>
</feature>
<evidence type="ECO:0000259" key="10">
    <source>
        <dbReference type="PROSITE" id="PS50014"/>
    </source>
</evidence>
<evidence type="ECO:0000256" key="2">
    <source>
        <dbReference type="ARBA" id="ARBA00022737"/>
    </source>
</evidence>
<keyword evidence="13" id="KW-1185">Reference proteome</keyword>
<feature type="compositionally biased region" description="Low complexity" evidence="9">
    <location>
        <begin position="649"/>
        <end position="659"/>
    </location>
</feature>
<keyword evidence="5 8" id="KW-0103">Bromodomain</keyword>
<feature type="compositionally biased region" description="Basic and acidic residues" evidence="9">
    <location>
        <begin position="557"/>
        <end position="567"/>
    </location>
</feature>
<sequence>MPSNADATEVRETIEAKGVAARAATEDVDMKDAGDEDADGEADAEGEDVDGDGEADAEGEEDEEEEVPERGSKELLQTIHDLSAFLCSYKEDGEEDELAIGFQRIPNRRTLPHYFEVISTPIAFSTIRQKVMRKQYTAFPEFVRDVAQICHNAQVFNRPSAGIFGAAVRLRELFVEELQKLVDQGVITESEAELPDLGDLPSADESPAPEDDEEEEEEDDEEDEEEEDDDDDDEGTRRRGRRSRALRRRDSATEGKKRRGRPPRVLTPMEARIQSVIKGLRKPRDEDGDLMIYPFEKLPDRQANPDYYQVIGTPIALDHIKKKAKRKKYRDVDHVLADIELMFENAKRYNEDGSDLFEAAVELQKFARQLARQEKDRPDEDFRDDEGKLPLSEIQGVQGETWRVGDWVHVRNANDPGKPVVAQIYRTWQDPSGQRWINACWYYRPEQTVHRAEKHFYEHEVVKTGQYRDHRVEEIVDRCFVMFVTRFPKGRPQGLPRDKAVYVCESRYNEEKHTFNKIKTWASCLPDEVRERDYVMDLYPAPLRMRKVPSPIKHLLRDDAKPTDDLPKPTWGNPSAPPIVGAVHNRAREPNESPPPEPSPPPTPAPPVQPRSIPRPPPPHSAPRGVPHVVGPTHHPVPVGGYHMPGPQPGVVQVPHSHSPAPPPHSHYTPGHFQPSTPHAAHPATPSPILRHNQVASPVPPAYIQHQQPPVAIRPMHLAQQQQQHHPQQVTYIHHQAPPQAYAGAHLHPPHMQHQQHMQTPIPQQNYNHHVHHIPTPSRAPMAPTPGNAAPPMHHQQPNAYNAPRTIDVYTLADAANEAIPEGVRKEYHADEQGRVLFFAAPPATHDELSKESAGLAHSARYLEGLDEWKRDREEKRRARDLRRAEEGKRRKVAEMEAAAARDEKTMDRAAEVLAGYFGAHEEATRRIVAGVGLE</sequence>
<dbReference type="InterPro" id="IPR043151">
    <property type="entry name" value="BAH_sf"/>
</dbReference>
<dbReference type="SMART" id="SM00439">
    <property type="entry name" value="BAH"/>
    <property type="match status" value="1"/>
</dbReference>
<keyword evidence="3" id="KW-0156">Chromatin regulator</keyword>
<dbReference type="Gene3D" id="1.20.920.10">
    <property type="entry name" value="Bromodomain-like"/>
    <property type="match status" value="2"/>
</dbReference>
<dbReference type="Gene3D" id="2.30.30.490">
    <property type="match status" value="1"/>
</dbReference>
<feature type="domain" description="Bromo" evidence="10">
    <location>
        <begin position="94"/>
        <end position="164"/>
    </location>
</feature>
<dbReference type="InterPro" id="IPR037382">
    <property type="entry name" value="Rsc/polybromo"/>
</dbReference>
<feature type="region of interest" description="Disordered" evidence="9">
    <location>
        <begin position="1"/>
        <end position="71"/>
    </location>
</feature>
<evidence type="ECO:0000256" key="9">
    <source>
        <dbReference type="SAM" id="MobiDB-lite"/>
    </source>
</evidence>
<evidence type="ECO:0000256" key="6">
    <source>
        <dbReference type="ARBA" id="ARBA00023163"/>
    </source>
</evidence>
<comment type="subcellular location">
    <subcellularLocation>
        <location evidence="1">Nucleus</location>
    </subcellularLocation>
</comment>
<evidence type="ECO:0000256" key="1">
    <source>
        <dbReference type="ARBA" id="ARBA00004123"/>
    </source>
</evidence>
<dbReference type="InterPro" id="IPR036427">
    <property type="entry name" value="Bromodomain-like_sf"/>
</dbReference>
<keyword evidence="4" id="KW-0805">Transcription regulation</keyword>
<keyword evidence="7" id="KW-0539">Nucleus</keyword>
<comment type="caution">
    <text evidence="12">The sequence shown here is derived from an EMBL/GenBank/DDBJ whole genome shotgun (WGS) entry which is preliminary data.</text>
</comment>
<evidence type="ECO:0000256" key="7">
    <source>
        <dbReference type="ARBA" id="ARBA00023242"/>
    </source>
</evidence>
<dbReference type="Proteomes" id="UP001187682">
    <property type="component" value="Unassembled WGS sequence"/>
</dbReference>
<evidence type="ECO:0000256" key="8">
    <source>
        <dbReference type="PROSITE-ProRule" id="PRU00035"/>
    </source>
</evidence>
<reference evidence="12" key="1">
    <citation type="submission" date="2018-03" db="EMBL/GenBank/DDBJ databases">
        <authorList>
            <person name="Guldener U."/>
        </authorList>
    </citation>
    <scope>NUCLEOTIDE SEQUENCE</scope>
</reference>
<dbReference type="SUPFAM" id="SSF47370">
    <property type="entry name" value="Bromodomain"/>
    <property type="match status" value="2"/>
</dbReference>
<feature type="compositionally biased region" description="Acidic residues" evidence="9">
    <location>
        <begin position="34"/>
        <end position="67"/>
    </location>
</feature>
<dbReference type="CDD" id="cd04717">
    <property type="entry name" value="BAH_polybromo"/>
    <property type="match status" value="1"/>
</dbReference>
<feature type="region of interest" description="Disordered" evidence="9">
    <location>
        <begin position="557"/>
        <end position="684"/>
    </location>
</feature>
<dbReference type="Pfam" id="PF00439">
    <property type="entry name" value="Bromodomain"/>
    <property type="match status" value="2"/>
</dbReference>
<dbReference type="Pfam" id="PF01426">
    <property type="entry name" value="BAH"/>
    <property type="match status" value="1"/>
</dbReference>
<keyword evidence="2" id="KW-0677">Repeat</keyword>
<dbReference type="PRINTS" id="PR00503">
    <property type="entry name" value="BROMODOMAIN"/>
</dbReference>
<dbReference type="FunFam" id="1.20.920.10:FF:000048">
    <property type="entry name" value="RSC complex subunit (RSC1), putative"/>
    <property type="match status" value="1"/>
</dbReference>
<feature type="domain" description="Bromo" evidence="10">
    <location>
        <begin position="287"/>
        <end position="357"/>
    </location>
</feature>
<dbReference type="PROSITE" id="PS50014">
    <property type="entry name" value="BROMODOMAIN_2"/>
    <property type="match status" value="2"/>
</dbReference>
<gene>
    <name evidence="12" type="ORF">DNG_08196</name>
</gene>
<dbReference type="FunFam" id="2.30.30.490:FF:000015">
    <property type="entry name" value="Chromatin structure-remodeling complex subunit RSC1"/>
    <property type="match status" value="1"/>
</dbReference>
<feature type="compositionally biased region" description="Basic and acidic residues" evidence="9">
    <location>
        <begin position="24"/>
        <end position="33"/>
    </location>
</feature>
<evidence type="ECO:0000256" key="5">
    <source>
        <dbReference type="ARBA" id="ARBA00023117"/>
    </source>
</evidence>
<evidence type="ECO:0000256" key="4">
    <source>
        <dbReference type="ARBA" id="ARBA00023015"/>
    </source>
</evidence>
<evidence type="ECO:0000313" key="12">
    <source>
        <dbReference type="EMBL" id="SPO05509.1"/>
    </source>
</evidence>
<dbReference type="GO" id="GO:0003682">
    <property type="term" value="F:chromatin binding"/>
    <property type="evidence" value="ECO:0007669"/>
    <property type="project" value="InterPro"/>
</dbReference>
<feature type="compositionally biased region" description="Low complexity" evidence="9">
    <location>
        <begin position="675"/>
        <end position="684"/>
    </location>
</feature>
<dbReference type="GO" id="GO:0006368">
    <property type="term" value="P:transcription elongation by RNA polymerase II"/>
    <property type="evidence" value="ECO:0007669"/>
    <property type="project" value="TreeGrafter"/>
</dbReference>
<evidence type="ECO:0000256" key="3">
    <source>
        <dbReference type="ARBA" id="ARBA00022853"/>
    </source>
</evidence>
<feature type="compositionally biased region" description="Pro residues" evidence="9">
    <location>
        <begin position="592"/>
        <end position="621"/>
    </location>
</feature>
<dbReference type="PANTHER" id="PTHR16062">
    <property type="entry name" value="SWI/SNF-RELATED"/>
    <property type="match status" value="1"/>
</dbReference>
<feature type="compositionally biased region" description="Acidic residues" evidence="9">
    <location>
        <begin position="207"/>
        <end position="234"/>
    </location>
</feature>
<organism evidence="12 13">
    <name type="scientific">Cephalotrichum gorgonifer</name>
    <dbReference type="NCBI Taxonomy" id="2041049"/>
    <lineage>
        <taxon>Eukaryota</taxon>
        <taxon>Fungi</taxon>
        <taxon>Dikarya</taxon>
        <taxon>Ascomycota</taxon>
        <taxon>Pezizomycotina</taxon>
        <taxon>Sordariomycetes</taxon>
        <taxon>Hypocreomycetidae</taxon>
        <taxon>Microascales</taxon>
        <taxon>Microascaceae</taxon>
        <taxon>Cephalotrichum</taxon>
    </lineage>
</organism>
<dbReference type="CDD" id="cd04369">
    <property type="entry name" value="Bromodomain"/>
    <property type="match status" value="1"/>
</dbReference>